<sequence length="117" mass="12391">MELICILCPRGCHLQAELRDGQVVVSGNSCPRGERYGQEELTHPVRTVTSSVYVANGKGKMLSVKTNRPVAKESIPMVLEALADLQVAAPIRVGDVILGDVAGTGADIVATRNVPIV</sequence>
<protein>
    <submittedName>
        <fullName evidence="1">DUF1667 domain-containing protein</fullName>
    </submittedName>
</protein>
<accession>A0A926DQV3</accession>
<dbReference type="EMBL" id="JACRSQ010000005">
    <property type="protein sequence ID" value="MBC8542896.1"/>
    <property type="molecule type" value="Genomic_DNA"/>
</dbReference>
<comment type="caution">
    <text evidence="1">The sequence shown here is derived from an EMBL/GenBank/DDBJ whole genome shotgun (WGS) entry which is preliminary data.</text>
</comment>
<dbReference type="InterPro" id="IPR036593">
    <property type="entry name" value="CPE0013-like_sf"/>
</dbReference>
<reference evidence="1" key="1">
    <citation type="submission" date="2020-08" db="EMBL/GenBank/DDBJ databases">
        <title>Genome public.</title>
        <authorList>
            <person name="Liu C."/>
            <person name="Sun Q."/>
        </authorList>
    </citation>
    <scope>NUCLEOTIDE SEQUENCE</scope>
    <source>
        <strain evidence="1">NSJ-32</strain>
    </source>
</reference>
<dbReference type="AlphaFoldDB" id="A0A926DQV3"/>
<dbReference type="InterPro" id="IPR012460">
    <property type="entry name" value="DUF1667"/>
</dbReference>
<dbReference type="Pfam" id="PF07892">
    <property type="entry name" value="DUF1667"/>
    <property type="match status" value="1"/>
</dbReference>
<dbReference type="PANTHER" id="PTHR39450">
    <property type="entry name" value="MOLYBDOPTERIN OXIDOREDUCTASE, 4FE-4S CLUSTER-BINDING SUBUNIT"/>
    <property type="match status" value="1"/>
</dbReference>
<evidence type="ECO:0000313" key="2">
    <source>
        <dbReference type="Proteomes" id="UP000657006"/>
    </source>
</evidence>
<dbReference type="PANTHER" id="PTHR39450:SF1">
    <property type="entry name" value="DUF1667 DOMAIN-CONTAINING PROTEIN"/>
    <property type="match status" value="1"/>
</dbReference>
<gene>
    <name evidence="1" type="ORF">H8730_04990</name>
</gene>
<name>A0A926DQV3_9FIRM</name>
<dbReference type="RefSeq" id="WP_177718214.1">
    <property type="nucleotide sequence ID" value="NZ_JACRSQ010000005.1"/>
</dbReference>
<dbReference type="SUPFAM" id="SSF160148">
    <property type="entry name" value="CPE0013-like"/>
    <property type="match status" value="1"/>
</dbReference>
<proteinExistence type="predicted"/>
<dbReference type="Gene3D" id="3.10.530.10">
    <property type="entry name" value="CPE0013-like"/>
    <property type="match status" value="1"/>
</dbReference>
<organism evidence="1 2">
    <name type="scientific">Bianquea renquensis</name>
    <dbReference type="NCBI Taxonomy" id="2763661"/>
    <lineage>
        <taxon>Bacteria</taxon>
        <taxon>Bacillati</taxon>
        <taxon>Bacillota</taxon>
        <taxon>Clostridia</taxon>
        <taxon>Eubacteriales</taxon>
        <taxon>Bianqueaceae</taxon>
        <taxon>Bianquea</taxon>
    </lineage>
</organism>
<dbReference type="Proteomes" id="UP000657006">
    <property type="component" value="Unassembled WGS sequence"/>
</dbReference>
<evidence type="ECO:0000313" key="1">
    <source>
        <dbReference type="EMBL" id="MBC8542896.1"/>
    </source>
</evidence>
<keyword evidence="2" id="KW-1185">Reference proteome</keyword>